<dbReference type="Gene3D" id="2.130.10.10">
    <property type="entry name" value="YVTN repeat-like/Quinoprotein amine dehydrogenase"/>
    <property type="match status" value="1"/>
</dbReference>
<evidence type="ECO:0000259" key="2">
    <source>
        <dbReference type="Pfam" id="PF10313"/>
    </source>
</evidence>
<dbReference type="AlphaFoldDB" id="A0AA35IQM3"/>
<dbReference type="PANTHER" id="PTHR43991:SF9">
    <property type="entry name" value="DUF2415 DOMAIN-CONTAINING PROTEIN"/>
    <property type="match status" value="1"/>
</dbReference>
<feature type="region of interest" description="Disordered" evidence="1">
    <location>
        <begin position="448"/>
        <end position="473"/>
    </location>
</feature>
<dbReference type="EMBL" id="OX365768">
    <property type="protein sequence ID" value="CAI4035077.1"/>
    <property type="molecule type" value="Genomic_DNA"/>
</dbReference>
<dbReference type="GeneID" id="80919931"/>
<accession>A0AA35IQM3</accession>
<dbReference type="Pfam" id="PF10313">
    <property type="entry name" value="DUF2415"/>
    <property type="match status" value="1"/>
</dbReference>
<dbReference type="InterPro" id="IPR011044">
    <property type="entry name" value="Quino_amine_DH_bsu"/>
</dbReference>
<name>A0AA35IQM3_SACMI</name>
<sequence>MTIDGTGQSKEALQDERLNTGSDKIYQNYMMPALELYDAKVSINHWQLRDCIKPGSMNQSKLYYIYDHSIRVLDTDSSVLRSTMRRHNSIQPRISAKNTIKNTPTEGSKTTGSFISKNLHVPSEKLVEFNFKPRCFTELNGLTVCGGLIGSDDKGFPSNWNRLAQDANISLPPPSQPIAISKNISFPINSHYSNPNIWKGIVEFYNQETDTMMTFTLGQFINNCVTLYDRANTQFDLFACNNDGHLYQCDVSNRDVTLVKRYADLKFPLNNASLSHDGQTMVVSGDSNKFAVYNQNELTNQFSLHYDNHPSWGSSSHRVRRIPRFALPDESEYIENIYEAPNSDHGFYNCFSENDLQFATVFQNGTCAIYDVRNMATPMAEISSTRPHSHNGAFRVCRFSYGLDDLLFISEHQGRVHVVDTRNYVNHQVIVIPDKVNMEYINEQQHNTNPRFTMNNSNNNDNNDNKNESPIVHGADLRSSSRRRFSLPSLPNSSTEPWVTMAQRIPEKYLEPQILPFPKVMDKISNESVLFSSPHNPSCDVSSYPYKRRCSFRVRRVSTSAPTVNPSNSHANINIGSSTTDSTAVSSSPQNLIDPLILSHQQSNNDVFEDDEYYEAYNDVHSTYRVSSDYRGLSARAFESFLRPPSTPDLPSDDDNFTTSGRNNGGTSNFLRRAVIATQENNEFLEENNISGIDWVEDRNGSSLIIGTDYGIMRWNINSWARRSFSSYDLC</sequence>
<dbReference type="RefSeq" id="XP_056078197.1">
    <property type="nucleotide sequence ID" value="XM_056224261.1"/>
</dbReference>
<protein>
    <recommendedName>
        <fullName evidence="2">DUF2415 domain-containing protein</fullName>
    </recommendedName>
</protein>
<proteinExistence type="predicted"/>
<dbReference type="SUPFAM" id="SSF50969">
    <property type="entry name" value="YVTN repeat-like/Quinoprotein amine dehydrogenase"/>
    <property type="match status" value="1"/>
</dbReference>
<keyword evidence="4" id="KW-1185">Reference proteome</keyword>
<reference evidence="3" key="1">
    <citation type="submission" date="2022-10" db="EMBL/GenBank/DDBJ databases">
        <authorList>
            <person name="Byrne P K."/>
        </authorList>
    </citation>
    <scope>NUCLEOTIDE SEQUENCE</scope>
    <source>
        <strain evidence="3">IFO1815</strain>
    </source>
</reference>
<feature type="domain" description="DUF2415" evidence="2">
    <location>
        <begin position="392"/>
        <end position="431"/>
    </location>
</feature>
<dbReference type="PANTHER" id="PTHR43991">
    <property type="entry name" value="WD REPEAT PROTEIN (AFU_ORTHOLOGUE AFUA_8G05640)-RELATED"/>
    <property type="match status" value="1"/>
</dbReference>
<dbReference type="InterPro" id="IPR015943">
    <property type="entry name" value="WD40/YVTN_repeat-like_dom_sf"/>
</dbReference>
<organism evidence="3 4">
    <name type="scientific">Saccharomyces mikatae IFO 1815</name>
    <dbReference type="NCBI Taxonomy" id="226126"/>
    <lineage>
        <taxon>Eukaryota</taxon>
        <taxon>Fungi</taxon>
        <taxon>Dikarya</taxon>
        <taxon>Ascomycota</taxon>
        <taxon>Saccharomycotina</taxon>
        <taxon>Saccharomycetes</taxon>
        <taxon>Saccharomycetales</taxon>
        <taxon>Saccharomycetaceae</taxon>
        <taxon>Saccharomyces</taxon>
    </lineage>
</organism>
<gene>
    <name evidence="3" type="primary">SMKI12G2150</name>
    <name evidence="3" type="ORF">SMKI_12G2150</name>
</gene>
<feature type="region of interest" description="Disordered" evidence="1">
    <location>
        <begin position="644"/>
        <end position="665"/>
    </location>
</feature>
<evidence type="ECO:0000313" key="4">
    <source>
        <dbReference type="Proteomes" id="UP001161438"/>
    </source>
</evidence>
<evidence type="ECO:0000256" key="1">
    <source>
        <dbReference type="SAM" id="MobiDB-lite"/>
    </source>
</evidence>
<evidence type="ECO:0000313" key="3">
    <source>
        <dbReference type="EMBL" id="CAI4035077.1"/>
    </source>
</evidence>
<dbReference type="Proteomes" id="UP001161438">
    <property type="component" value="Chromosome 12"/>
</dbReference>
<dbReference type="InterPro" id="IPR019417">
    <property type="entry name" value="DUF2415"/>
</dbReference>